<dbReference type="InterPro" id="IPR001692">
    <property type="entry name" value="Histidinol_DH_CS"/>
</dbReference>
<dbReference type="RefSeq" id="WP_188642670.1">
    <property type="nucleotide sequence ID" value="NZ_BMID01000001.1"/>
</dbReference>
<evidence type="ECO:0000256" key="1">
    <source>
        <dbReference type="ARBA" id="ARBA00001947"/>
    </source>
</evidence>
<dbReference type="PANTHER" id="PTHR21256">
    <property type="entry name" value="HISTIDINOL DEHYDROGENASE HDH"/>
    <property type="match status" value="1"/>
</dbReference>
<dbReference type="Gene3D" id="1.20.5.1300">
    <property type="match status" value="1"/>
</dbReference>
<evidence type="ECO:0000256" key="4">
    <source>
        <dbReference type="ARBA" id="ARBA00022833"/>
    </source>
</evidence>
<proteinExistence type="inferred from homology"/>
<evidence type="ECO:0000256" key="6">
    <source>
        <dbReference type="PIRNR" id="PIRNR000099"/>
    </source>
</evidence>
<keyword evidence="5 6" id="KW-0560">Oxidoreductase</keyword>
<keyword evidence="9" id="KW-1185">Reference proteome</keyword>
<evidence type="ECO:0000313" key="8">
    <source>
        <dbReference type="EMBL" id="GGA10533.1"/>
    </source>
</evidence>
<name>A0ABQ1FHI6_9SPHN</name>
<accession>A0ABQ1FHI6</accession>
<dbReference type="PANTHER" id="PTHR21256:SF2">
    <property type="entry name" value="HISTIDINE BIOSYNTHESIS TRIFUNCTIONAL PROTEIN"/>
    <property type="match status" value="1"/>
</dbReference>
<evidence type="ECO:0000256" key="2">
    <source>
        <dbReference type="ARBA" id="ARBA00010178"/>
    </source>
</evidence>
<dbReference type="InterPro" id="IPR012131">
    <property type="entry name" value="Hstdl_DH"/>
</dbReference>
<dbReference type="Pfam" id="PF00815">
    <property type="entry name" value="Histidinol_dh"/>
    <property type="match status" value="1"/>
</dbReference>
<dbReference type="EMBL" id="BMID01000001">
    <property type="protein sequence ID" value="GGA10533.1"/>
    <property type="molecule type" value="Genomic_DNA"/>
</dbReference>
<keyword evidence="4" id="KW-0862">Zinc</keyword>
<dbReference type="PROSITE" id="PS00611">
    <property type="entry name" value="HISOL_DEHYDROGENASE"/>
    <property type="match status" value="1"/>
</dbReference>
<gene>
    <name evidence="8" type="primary">hisD</name>
    <name evidence="8" type="ORF">GCM10010923_21360</name>
</gene>
<evidence type="ECO:0000256" key="7">
    <source>
        <dbReference type="RuleBase" id="RU004175"/>
    </source>
</evidence>
<comment type="cofactor">
    <cofactor evidence="1">
        <name>Zn(2+)</name>
        <dbReference type="ChEBI" id="CHEBI:29105"/>
    </cofactor>
</comment>
<dbReference type="CDD" id="cd06572">
    <property type="entry name" value="Histidinol_dh"/>
    <property type="match status" value="1"/>
</dbReference>
<dbReference type="SUPFAM" id="SSF53720">
    <property type="entry name" value="ALDH-like"/>
    <property type="match status" value="1"/>
</dbReference>
<evidence type="ECO:0000256" key="5">
    <source>
        <dbReference type="ARBA" id="ARBA00023002"/>
    </source>
</evidence>
<dbReference type="Gene3D" id="3.40.50.1980">
    <property type="entry name" value="Nitrogenase molybdenum iron protein domain"/>
    <property type="match status" value="2"/>
</dbReference>
<dbReference type="NCBIfam" id="TIGR00069">
    <property type="entry name" value="hisD"/>
    <property type="match status" value="1"/>
</dbReference>
<keyword evidence="3" id="KW-0479">Metal-binding</keyword>
<dbReference type="InterPro" id="IPR016161">
    <property type="entry name" value="Ald_DH/histidinol_DH"/>
</dbReference>
<evidence type="ECO:0000256" key="3">
    <source>
        <dbReference type="ARBA" id="ARBA00022723"/>
    </source>
</evidence>
<comment type="caution">
    <text evidence="8">The sequence shown here is derived from an EMBL/GenBank/DDBJ whole genome shotgun (WGS) entry which is preliminary data.</text>
</comment>
<evidence type="ECO:0000313" key="9">
    <source>
        <dbReference type="Proteomes" id="UP000603317"/>
    </source>
</evidence>
<dbReference type="InterPro" id="IPR022695">
    <property type="entry name" value="Histidinol_DH_monofunct"/>
</dbReference>
<protein>
    <submittedName>
        <fullName evidence="8">Histidinol dehydrogenase</fullName>
    </submittedName>
</protein>
<dbReference type="PRINTS" id="PR00083">
    <property type="entry name" value="HOLDHDRGNASE"/>
</dbReference>
<dbReference type="Proteomes" id="UP000603317">
    <property type="component" value="Unassembled WGS sequence"/>
</dbReference>
<comment type="similarity">
    <text evidence="2 6 7">Belongs to the histidinol dehydrogenase family.</text>
</comment>
<organism evidence="8 9">
    <name type="scientific">Blastomonas marina</name>
    <dbReference type="NCBI Taxonomy" id="1867408"/>
    <lineage>
        <taxon>Bacteria</taxon>
        <taxon>Pseudomonadati</taxon>
        <taxon>Pseudomonadota</taxon>
        <taxon>Alphaproteobacteria</taxon>
        <taxon>Sphingomonadales</taxon>
        <taxon>Sphingomonadaceae</taxon>
        <taxon>Blastomonas</taxon>
    </lineage>
</organism>
<dbReference type="PIRSF" id="PIRSF000099">
    <property type="entry name" value="Histidinol_dh"/>
    <property type="match status" value="1"/>
</dbReference>
<reference evidence="9" key="1">
    <citation type="journal article" date="2019" name="Int. J. Syst. Evol. Microbiol.">
        <title>The Global Catalogue of Microorganisms (GCM) 10K type strain sequencing project: providing services to taxonomists for standard genome sequencing and annotation.</title>
        <authorList>
            <consortium name="The Broad Institute Genomics Platform"/>
            <consortium name="The Broad Institute Genome Sequencing Center for Infectious Disease"/>
            <person name="Wu L."/>
            <person name="Ma J."/>
        </authorList>
    </citation>
    <scope>NUCLEOTIDE SEQUENCE [LARGE SCALE GENOMIC DNA]</scope>
    <source>
        <strain evidence="9">CGMCC 1.15297</strain>
    </source>
</reference>
<sequence>MQRIVWNEAAAGERRKALARPDLRADATMRWRVTEMLDAVCDRGWEAVCDLATRIDASAPRLIAVAPAAAQARRSLGAEAVAAIELAAENIRVFHEASRPSDLAVETMPGLTVRKVWRAIPRVGLYVPGGETPLFSSLLMQALPARAAGVKDLTVVTPPRKDGGLDPALALAAELSGIEAVWTIGGAQAIAALAFGAGKIAACDKICGPGNAWVAEAKAQVAARGVAIDLPAGPSELMVIADAGAEARVVAADLLSQAEHDANAQVLLATPCANLASAVEAELEIQLADLPRGKQARAAIANSRLALVDSLDEAVAIANEYAPEHLSLAVADPEALLDRIANAGAVFMGYDAAETFGDYLAGSSHVLPTDGAARAWGGISVYTFLKAISVQQLTSDRADALAAPAATLARLEGLEAHARAADLRGEAA</sequence>